<reference evidence="2 3" key="1">
    <citation type="submission" date="2010-05" db="EMBL/GenBank/DDBJ databases">
        <title>The Genome Sequence of Thecamonas trahens ATCC 50062.</title>
        <authorList>
            <consortium name="The Broad Institute Genome Sequencing Platform"/>
            <person name="Russ C."/>
            <person name="Cuomo C."/>
            <person name="Shea T."/>
            <person name="Young S.K."/>
            <person name="Zeng Q."/>
            <person name="Koehrsen M."/>
            <person name="Haas B."/>
            <person name="Borodovsky M."/>
            <person name="Guigo R."/>
            <person name="Alvarado L."/>
            <person name="Berlin A."/>
            <person name="Bochicchio J."/>
            <person name="Borenstein D."/>
            <person name="Chapman S."/>
            <person name="Chen Z."/>
            <person name="Freedman E."/>
            <person name="Gellesch M."/>
            <person name="Goldberg J."/>
            <person name="Griggs A."/>
            <person name="Gujja S."/>
            <person name="Heilman E."/>
            <person name="Heiman D."/>
            <person name="Hepburn T."/>
            <person name="Howarth C."/>
            <person name="Jen D."/>
            <person name="Larson L."/>
            <person name="Mehta T."/>
            <person name="Park D."/>
            <person name="Pearson M."/>
            <person name="Roberts A."/>
            <person name="Saif S."/>
            <person name="Shenoy N."/>
            <person name="Sisk P."/>
            <person name="Stolte C."/>
            <person name="Sykes S."/>
            <person name="Thomson T."/>
            <person name="Walk T."/>
            <person name="White J."/>
            <person name="Yandava C."/>
            <person name="Burger G."/>
            <person name="Gray M.W."/>
            <person name="Holland P.W.H."/>
            <person name="King N."/>
            <person name="Lang F.B.F."/>
            <person name="Roger A.J."/>
            <person name="Ruiz-Trillo I."/>
            <person name="Lander E."/>
            <person name="Nusbaum C."/>
        </authorList>
    </citation>
    <scope>NUCLEOTIDE SEQUENCE [LARGE SCALE GENOMIC DNA]</scope>
    <source>
        <strain evidence="2 3">ATCC 50062</strain>
    </source>
</reference>
<keyword evidence="1" id="KW-0472">Membrane</keyword>
<evidence type="ECO:0000313" key="2">
    <source>
        <dbReference type="EMBL" id="KNC46878.1"/>
    </source>
</evidence>
<name>A0A0L0D6D7_THETB</name>
<keyword evidence="1" id="KW-1133">Transmembrane helix</keyword>
<proteinExistence type="predicted"/>
<dbReference type="AlphaFoldDB" id="A0A0L0D6D7"/>
<gene>
    <name evidence="2" type="ORF">AMSG_03309</name>
</gene>
<protein>
    <recommendedName>
        <fullName evidence="4">NADH-ubiquinone reductase complex 1 MLRQ subunit</fullName>
    </recommendedName>
</protein>
<dbReference type="EMBL" id="GL349444">
    <property type="protein sequence ID" value="KNC46878.1"/>
    <property type="molecule type" value="Genomic_DNA"/>
</dbReference>
<feature type="transmembrane region" description="Helical" evidence="1">
    <location>
        <begin position="14"/>
        <end position="36"/>
    </location>
</feature>
<keyword evidence="1" id="KW-0812">Transmembrane</keyword>
<accession>A0A0L0D6D7</accession>
<dbReference type="RefSeq" id="XP_013760151.1">
    <property type="nucleotide sequence ID" value="XM_013904697.1"/>
</dbReference>
<dbReference type="InterPro" id="IPR010530">
    <property type="entry name" value="B12D"/>
</dbReference>
<evidence type="ECO:0000256" key="1">
    <source>
        <dbReference type="SAM" id="Phobius"/>
    </source>
</evidence>
<evidence type="ECO:0000313" key="3">
    <source>
        <dbReference type="Proteomes" id="UP000054408"/>
    </source>
</evidence>
<dbReference type="Proteomes" id="UP000054408">
    <property type="component" value="Unassembled WGS sequence"/>
</dbReference>
<sequence length="61" mass="6621">MSGKIRAAWLKPEAYPIFAVIAGGLGAAGGMLTYYATSHPDNCFNKSKPFPYMRVNDPRGN</sequence>
<keyword evidence="3" id="KW-1185">Reference proteome</keyword>
<evidence type="ECO:0008006" key="4">
    <source>
        <dbReference type="Google" id="ProtNLM"/>
    </source>
</evidence>
<dbReference type="Pfam" id="PF06522">
    <property type="entry name" value="B12D"/>
    <property type="match status" value="1"/>
</dbReference>
<dbReference type="GeneID" id="25562921"/>
<organism evidence="2 3">
    <name type="scientific">Thecamonas trahens ATCC 50062</name>
    <dbReference type="NCBI Taxonomy" id="461836"/>
    <lineage>
        <taxon>Eukaryota</taxon>
        <taxon>Apusozoa</taxon>
        <taxon>Apusomonadida</taxon>
        <taxon>Apusomonadidae</taxon>
        <taxon>Thecamonas</taxon>
    </lineage>
</organism>